<comment type="caution">
    <text evidence="3">The sequence shown here is derived from an EMBL/GenBank/DDBJ whole genome shotgun (WGS) entry which is preliminary data.</text>
</comment>
<keyword evidence="4" id="KW-1185">Reference proteome</keyword>
<evidence type="ECO:0000256" key="1">
    <source>
        <dbReference type="PROSITE-ProRule" id="PRU00169"/>
    </source>
</evidence>
<dbReference type="SUPFAM" id="SSF52172">
    <property type="entry name" value="CheY-like"/>
    <property type="match status" value="1"/>
</dbReference>
<sequence>MLQANLPYSLVLIDSGQGTPTDLQQALTDQQSKVRLSILSDKQQALAQLSPASDSLFRQRQVILFDLEPGQTTDWDLLRRLVTSKEHLSSPIIVLSNSTETETIRKAYQEGAASFLARPQSEQDWQALFCSLTRYWFETVTLP</sequence>
<name>A0ABP8NPJ7_9BACT</name>
<keyword evidence="1" id="KW-0597">Phosphoprotein</keyword>
<dbReference type="EMBL" id="BAABHD010000084">
    <property type="protein sequence ID" value="GAA4470630.1"/>
    <property type="molecule type" value="Genomic_DNA"/>
</dbReference>
<feature type="domain" description="Response regulatory" evidence="2">
    <location>
        <begin position="9"/>
        <end position="133"/>
    </location>
</feature>
<proteinExistence type="predicted"/>
<organism evidence="3 4">
    <name type="scientific">Nibrella saemangeumensis</name>
    <dbReference type="NCBI Taxonomy" id="1084526"/>
    <lineage>
        <taxon>Bacteria</taxon>
        <taxon>Pseudomonadati</taxon>
        <taxon>Bacteroidota</taxon>
        <taxon>Cytophagia</taxon>
        <taxon>Cytophagales</taxon>
        <taxon>Spirosomataceae</taxon>
        <taxon>Nibrella</taxon>
    </lineage>
</organism>
<gene>
    <name evidence="3" type="ORF">GCM10023189_59650</name>
</gene>
<evidence type="ECO:0000259" key="2">
    <source>
        <dbReference type="PROSITE" id="PS50110"/>
    </source>
</evidence>
<protein>
    <recommendedName>
        <fullName evidence="2">Response regulatory domain-containing protein</fullName>
    </recommendedName>
</protein>
<evidence type="ECO:0000313" key="3">
    <source>
        <dbReference type="EMBL" id="GAA4470630.1"/>
    </source>
</evidence>
<dbReference type="RefSeq" id="WP_345250154.1">
    <property type="nucleotide sequence ID" value="NZ_BAABHD010000084.1"/>
</dbReference>
<accession>A0ABP8NPJ7</accession>
<dbReference type="PROSITE" id="PS50110">
    <property type="entry name" value="RESPONSE_REGULATORY"/>
    <property type="match status" value="1"/>
</dbReference>
<evidence type="ECO:0000313" key="4">
    <source>
        <dbReference type="Proteomes" id="UP001501175"/>
    </source>
</evidence>
<dbReference type="Proteomes" id="UP001501175">
    <property type="component" value="Unassembled WGS sequence"/>
</dbReference>
<dbReference type="InterPro" id="IPR001789">
    <property type="entry name" value="Sig_transdc_resp-reg_receiver"/>
</dbReference>
<feature type="modified residue" description="4-aspartylphosphate" evidence="1">
    <location>
        <position position="66"/>
    </location>
</feature>
<dbReference type="InterPro" id="IPR011006">
    <property type="entry name" value="CheY-like_superfamily"/>
</dbReference>
<dbReference type="Gene3D" id="3.40.50.2300">
    <property type="match status" value="1"/>
</dbReference>
<reference evidence="4" key="1">
    <citation type="journal article" date="2019" name="Int. J. Syst. Evol. Microbiol.">
        <title>The Global Catalogue of Microorganisms (GCM) 10K type strain sequencing project: providing services to taxonomists for standard genome sequencing and annotation.</title>
        <authorList>
            <consortium name="The Broad Institute Genomics Platform"/>
            <consortium name="The Broad Institute Genome Sequencing Center for Infectious Disease"/>
            <person name="Wu L."/>
            <person name="Ma J."/>
        </authorList>
    </citation>
    <scope>NUCLEOTIDE SEQUENCE [LARGE SCALE GENOMIC DNA]</scope>
    <source>
        <strain evidence="4">JCM 17927</strain>
    </source>
</reference>